<dbReference type="EMBL" id="RWGY01000937">
    <property type="protein sequence ID" value="TVT97814.1"/>
    <property type="molecule type" value="Genomic_DNA"/>
</dbReference>
<organism evidence="2 3">
    <name type="scientific">Eragrostis curvula</name>
    <name type="common">weeping love grass</name>
    <dbReference type="NCBI Taxonomy" id="38414"/>
    <lineage>
        <taxon>Eukaryota</taxon>
        <taxon>Viridiplantae</taxon>
        <taxon>Streptophyta</taxon>
        <taxon>Embryophyta</taxon>
        <taxon>Tracheophyta</taxon>
        <taxon>Spermatophyta</taxon>
        <taxon>Magnoliopsida</taxon>
        <taxon>Liliopsida</taxon>
        <taxon>Poales</taxon>
        <taxon>Poaceae</taxon>
        <taxon>PACMAD clade</taxon>
        <taxon>Chloridoideae</taxon>
        <taxon>Eragrostideae</taxon>
        <taxon>Eragrostidinae</taxon>
        <taxon>Eragrostis</taxon>
    </lineage>
</organism>
<dbReference type="Proteomes" id="UP000324897">
    <property type="component" value="Unassembled WGS sequence"/>
</dbReference>
<dbReference type="InterPro" id="IPR004314">
    <property type="entry name" value="Neprosin"/>
</dbReference>
<gene>
    <name evidence="2" type="ORF">EJB05_56914</name>
</gene>
<accession>A0A5J9SEU7</accession>
<dbReference type="InterPro" id="IPR053168">
    <property type="entry name" value="Glutamic_endopeptidase"/>
</dbReference>
<sequence length="238" mass="25592">MAGKNYNASRGGGVDGLTSAHMDPLLYLTTNGSHPTLYSVKDETQQSGSMVNYIAEHRMATQTYYGIVASSDIYGFSIGQDARTGIFVQIANFGDGPLIVYPELYGDSKTHFNVYWTRDGYQKTGCYNLKCPGYVPEANVPIVPGITIGSLSEPGGVKHVVRLAGFAVTRTTNLVPMGSGFLPNNTKAASFTDIQLIDQNGVTSKVQQDQPVVIVDKKVYSVSPISAEGKFTYAGPLE</sequence>
<dbReference type="PANTHER" id="PTHR31589:SF112">
    <property type="entry name" value="OS01G0834300 PROTEIN"/>
    <property type="match status" value="1"/>
</dbReference>
<dbReference type="Pfam" id="PF03080">
    <property type="entry name" value="Neprosin"/>
    <property type="match status" value="1"/>
</dbReference>
<evidence type="ECO:0000313" key="3">
    <source>
        <dbReference type="Proteomes" id="UP000324897"/>
    </source>
</evidence>
<name>A0A5J9SEU7_9POAL</name>
<reference evidence="2 3" key="1">
    <citation type="journal article" date="2019" name="Sci. Rep.">
        <title>A high-quality genome of Eragrostis curvula grass provides insights into Poaceae evolution and supports new strategies to enhance forage quality.</title>
        <authorList>
            <person name="Carballo J."/>
            <person name="Santos B.A.C.M."/>
            <person name="Zappacosta D."/>
            <person name="Garbus I."/>
            <person name="Selva J.P."/>
            <person name="Gallo C.A."/>
            <person name="Diaz A."/>
            <person name="Albertini E."/>
            <person name="Caccamo M."/>
            <person name="Echenique V."/>
        </authorList>
    </citation>
    <scope>NUCLEOTIDE SEQUENCE [LARGE SCALE GENOMIC DNA]</scope>
    <source>
        <strain evidence="3">cv. Victoria</strain>
        <tissue evidence="2">Leaf</tissue>
    </source>
</reference>
<feature type="non-terminal residue" evidence="2">
    <location>
        <position position="1"/>
    </location>
</feature>
<feature type="domain" description="Neprosin PEP catalytic" evidence="1">
    <location>
        <begin position="99"/>
        <end position="164"/>
    </location>
</feature>
<dbReference type="AlphaFoldDB" id="A0A5J9SEU7"/>
<dbReference type="Gramene" id="TVT97814">
    <property type="protein sequence ID" value="TVT97814"/>
    <property type="gene ID" value="EJB05_56914"/>
</dbReference>
<dbReference type="Gene3D" id="3.90.1320.10">
    <property type="entry name" value="Outer-capsid protein sigma 3, large lobe"/>
    <property type="match status" value="1"/>
</dbReference>
<dbReference type="OrthoDB" id="670855at2759"/>
<keyword evidence="3" id="KW-1185">Reference proteome</keyword>
<proteinExistence type="predicted"/>
<evidence type="ECO:0000313" key="2">
    <source>
        <dbReference type="EMBL" id="TVT97814.1"/>
    </source>
</evidence>
<protein>
    <recommendedName>
        <fullName evidence="1">Neprosin PEP catalytic domain-containing protein</fullName>
    </recommendedName>
</protein>
<dbReference type="PANTHER" id="PTHR31589">
    <property type="entry name" value="PROTEIN, PUTATIVE (DUF239)-RELATED-RELATED"/>
    <property type="match status" value="1"/>
</dbReference>
<evidence type="ECO:0000259" key="1">
    <source>
        <dbReference type="Pfam" id="PF03080"/>
    </source>
</evidence>
<comment type="caution">
    <text evidence="2">The sequence shown here is derived from an EMBL/GenBank/DDBJ whole genome shotgun (WGS) entry which is preliminary data.</text>
</comment>